<protein>
    <recommendedName>
        <fullName evidence="4">Cbb3-type cytochrome oxidase component FixQ</fullName>
    </recommendedName>
</protein>
<accession>A0A518F122</accession>
<evidence type="ECO:0000313" key="3">
    <source>
        <dbReference type="Proteomes" id="UP000320390"/>
    </source>
</evidence>
<evidence type="ECO:0000313" key="2">
    <source>
        <dbReference type="EMBL" id="QDV10038.1"/>
    </source>
</evidence>
<reference evidence="2 3" key="1">
    <citation type="submission" date="2019-02" db="EMBL/GenBank/DDBJ databases">
        <title>Deep-cultivation of Planctomycetes and their phenomic and genomic characterization uncovers novel biology.</title>
        <authorList>
            <person name="Wiegand S."/>
            <person name="Jogler M."/>
            <person name="Boedeker C."/>
            <person name="Pinto D."/>
            <person name="Vollmers J."/>
            <person name="Rivas-Marin E."/>
            <person name="Kohn T."/>
            <person name="Peeters S.H."/>
            <person name="Heuer A."/>
            <person name="Rast P."/>
            <person name="Oberbeckmann S."/>
            <person name="Bunk B."/>
            <person name="Jeske O."/>
            <person name="Meyerdierks A."/>
            <person name="Storesund J.E."/>
            <person name="Kallscheuer N."/>
            <person name="Luecker S."/>
            <person name="Lage O.M."/>
            <person name="Pohl T."/>
            <person name="Merkel B.J."/>
            <person name="Hornburger P."/>
            <person name="Mueller R.-W."/>
            <person name="Bruemmer F."/>
            <person name="Labrenz M."/>
            <person name="Spormann A.M."/>
            <person name="Op den Camp H."/>
            <person name="Overmann J."/>
            <person name="Amann R."/>
            <person name="Jetten M.S.M."/>
            <person name="Mascher T."/>
            <person name="Medema M.H."/>
            <person name="Devos D.P."/>
            <person name="Kaster A.-K."/>
            <person name="Ovreas L."/>
            <person name="Rohde M."/>
            <person name="Galperin M.Y."/>
            <person name="Jogler C."/>
        </authorList>
    </citation>
    <scope>NUCLEOTIDE SEQUENCE [LARGE SCALE GENOMIC DNA]</scope>
    <source>
        <strain evidence="2 3">Poly30</strain>
    </source>
</reference>
<dbReference type="OrthoDB" id="289075at2"/>
<keyword evidence="1" id="KW-1133">Transmembrane helix</keyword>
<dbReference type="AlphaFoldDB" id="A0A518F122"/>
<dbReference type="EMBL" id="CP036434">
    <property type="protein sequence ID" value="QDV10038.1"/>
    <property type="molecule type" value="Genomic_DNA"/>
</dbReference>
<evidence type="ECO:0008006" key="4">
    <source>
        <dbReference type="Google" id="ProtNLM"/>
    </source>
</evidence>
<name>A0A518F122_9BACT</name>
<sequence>MLRDVLSNGLLTHFATIGLVIFVAVFAGTCAWILTRSRREVSDWSRIPLTGDDEGPVDDRQA</sequence>
<dbReference type="Proteomes" id="UP000320390">
    <property type="component" value="Chromosome"/>
</dbReference>
<keyword evidence="3" id="KW-1185">Reference proteome</keyword>
<organism evidence="2 3">
    <name type="scientific">Saltatorellus ferox</name>
    <dbReference type="NCBI Taxonomy" id="2528018"/>
    <lineage>
        <taxon>Bacteria</taxon>
        <taxon>Pseudomonadati</taxon>
        <taxon>Planctomycetota</taxon>
        <taxon>Planctomycetia</taxon>
        <taxon>Planctomycetia incertae sedis</taxon>
        <taxon>Saltatorellus</taxon>
    </lineage>
</organism>
<feature type="transmembrane region" description="Helical" evidence="1">
    <location>
        <begin position="12"/>
        <end position="34"/>
    </location>
</feature>
<proteinExistence type="predicted"/>
<gene>
    <name evidence="2" type="ORF">Poly30_55990</name>
</gene>
<keyword evidence="1" id="KW-0472">Membrane</keyword>
<evidence type="ECO:0000256" key="1">
    <source>
        <dbReference type="SAM" id="Phobius"/>
    </source>
</evidence>
<keyword evidence="1" id="KW-0812">Transmembrane</keyword>
<dbReference type="RefSeq" id="WP_145205518.1">
    <property type="nucleotide sequence ID" value="NZ_CP036434.1"/>
</dbReference>